<sequence length="74" mass="8334">MMEQAVKKEAGNRAVLEHWYDHMWGRTAFELIPSIAAPLYLRHDITGANNLMPAEAYSDMLQPALGTLLSLIHI</sequence>
<dbReference type="AlphaFoldDB" id="A0A4Z0LSC7"/>
<evidence type="ECO:0000313" key="2">
    <source>
        <dbReference type="Proteomes" id="UP000298050"/>
    </source>
</evidence>
<protein>
    <submittedName>
        <fullName evidence="1">Uncharacterized protein</fullName>
    </submittedName>
</protein>
<dbReference type="RefSeq" id="WP_135446685.1">
    <property type="nucleotide sequence ID" value="NZ_SRLE01000057.1"/>
</dbReference>
<proteinExistence type="predicted"/>
<name>A0A4Z0LSC7_9GAMM</name>
<dbReference type="EMBL" id="SRLE01000057">
    <property type="protein sequence ID" value="TGD70220.1"/>
    <property type="molecule type" value="Genomic_DNA"/>
</dbReference>
<accession>A0A4Z0LSC7</accession>
<keyword evidence="2" id="KW-1185">Reference proteome</keyword>
<organism evidence="1 2">
    <name type="scientific">Mangrovimicrobium sediminis</name>
    <dbReference type="NCBI Taxonomy" id="2562682"/>
    <lineage>
        <taxon>Bacteria</taxon>
        <taxon>Pseudomonadati</taxon>
        <taxon>Pseudomonadota</taxon>
        <taxon>Gammaproteobacteria</taxon>
        <taxon>Cellvibrionales</taxon>
        <taxon>Halieaceae</taxon>
        <taxon>Mangrovimicrobium</taxon>
    </lineage>
</organism>
<feature type="non-terminal residue" evidence="1">
    <location>
        <position position="74"/>
    </location>
</feature>
<evidence type="ECO:0000313" key="1">
    <source>
        <dbReference type="EMBL" id="TGD70220.1"/>
    </source>
</evidence>
<comment type="caution">
    <text evidence="1">The sequence shown here is derived from an EMBL/GenBank/DDBJ whole genome shotgun (WGS) entry which is preliminary data.</text>
</comment>
<dbReference type="Proteomes" id="UP000298050">
    <property type="component" value="Unassembled WGS sequence"/>
</dbReference>
<gene>
    <name evidence="1" type="ORF">E4634_21280</name>
</gene>
<reference evidence="1 2" key="1">
    <citation type="submission" date="2019-04" db="EMBL/GenBank/DDBJ databases">
        <title>Taxonomy of novel Haliea sp. from mangrove soil of West Coast of India.</title>
        <authorList>
            <person name="Verma A."/>
            <person name="Kumar P."/>
            <person name="Krishnamurthi S."/>
        </authorList>
    </citation>
    <scope>NUCLEOTIDE SEQUENCE [LARGE SCALE GENOMIC DNA]</scope>
    <source>
        <strain evidence="1 2">SAOS-164</strain>
    </source>
</reference>